<name>A0A915IW65_ROMCU</name>
<keyword evidence="1" id="KW-1185">Reference proteome</keyword>
<evidence type="ECO:0000313" key="1">
    <source>
        <dbReference type="Proteomes" id="UP000887565"/>
    </source>
</evidence>
<accession>A0A915IW65</accession>
<dbReference type="Proteomes" id="UP000887565">
    <property type="component" value="Unplaced"/>
</dbReference>
<protein>
    <submittedName>
        <fullName evidence="2">Uncharacterized protein</fullName>
    </submittedName>
</protein>
<dbReference type="AlphaFoldDB" id="A0A915IW65"/>
<dbReference type="Gene3D" id="3.40.50.10300">
    <property type="entry name" value="CoaB-like"/>
    <property type="match status" value="1"/>
</dbReference>
<dbReference type="WBParaSite" id="nRc.2.0.1.t18324-RA">
    <property type="protein sequence ID" value="nRc.2.0.1.t18324-RA"/>
    <property type="gene ID" value="nRc.2.0.1.g18324"/>
</dbReference>
<dbReference type="SUPFAM" id="SSF102645">
    <property type="entry name" value="CoaB-like"/>
    <property type="match status" value="1"/>
</dbReference>
<proteinExistence type="predicted"/>
<reference evidence="2" key="1">
    <citation type="submission" date="2022-11" db="UniProtKB">
        <authorList>
            <consortium name="WormBaseParasite"/>
        </authorList>
    </citation>
    <scope>IDENTIFICATION</scope>
</reference>
<dbReference type="InterPro" id="IPR035929">
    <property type="entry name" value="CoaB-like_sf"/>
</dbReference>
<sequence>MFKKKEIVELSWLRDTSGGTTVPLEENTVRFLDNFSAVDQSKIPKAIDYYREYQEVVAQNRLLSIEFVTLNDYLALLLLVSKHLERCGSYSMLYLAAAVSDFYIPQAELKKVCSNNDRNI</sequence>
<organism evidence="1 2">
    <name type="scientific">Romanomermis culicivorax</name>
    <name type="common">Nematode worm</name>
    <dbReference type="NCBI Taxonomy" id="13658"/>
    <lineage>
        <taxon>Eukaryota</taxon>
        <taxon>Metazoa</taxon>
        <taxon>Ecdysozoa</taxon>
        <taxon>Nematoda</taxon>
        <taxon>Enoplea</taxon>
        <taxon>Dorylaimia</taxon>
        <taxon>Mermithida</taxon>
        <taxon>Mermithoidea</taxon>
        <taxon>Mermithidae</taxon>
        <taxon>Romanomermis</taxon>
    </lineage>
</organism>
<evidence type="ECO:0000313" key="2">
    <source>
        <dbReference type="WBParaSite" id="nRc.2.0.1.t18324-RA"/>
    </source>
</evidence>